<feature type="chain" id="PRO_5046549504" evidence="5">
    <location>
        <begin position="21"/>
        <end position="1352"/>
    </location>
</feature>
<keyword evidence="2 5" id="KW-0732">Signal</keyword>
<dbReference type="Gene3D" id="2.115.10.20">
    <property type="entry name" value="Glycosyl hydrolase domain, family 43"/>
    <property type="match status" value="2"/>
</dbReference>
<dbReference type="PANTHER" id="PTHR42812">
    <property type="entry name" value="BETA-XYLOSIDASE"/>
    <property type="match status" value="1"/>
</dbReference>
<evidence type="ECO:0000313" key="8">
    <source>
        <dbReference type="Proteomes" id="UP001230005"/>
    </source>
</evidence>
<dbReference type="GO" id="GO:0046556">
    <property type="term" value="F:alpha-L-arabinofuranosidase activity"/>
    <property type="evidence" value="ECO:0007669"/>
    <property type="project" value="UniProtKB-EC"/>
</dbReference>
<dbReference type="SUPFAM" id="SSF75005">
    <property type="entry name" value="Arabinanase/levansucrase/invertase"/>
    <property type="match status" value="2"/>
</dbReference>
<dbReference type="SUPFAM" id="SSF49785">
    <property type="entry name" value="Galactose-binding domain-like"/>
    <property type="match status" value="2"/>
</dbReference>
<dbReference type="InterPro" id="IPR003305">
    <property type="entry name" value="CenC_carb-bd"/>
</dbReference>
<dbReference type="Pfam" id="PF03422">
    <property type="entry name" value="CBM_6"/>
    <property type="match status" value="1"/>
</dbReference>
<dbReference type="PANTHER" id="PTHR42812:SF12">
    <property type="entry name" value="BETA-XYLOSIDASE-RELATED"/>
    <property type="match status" value="1"/>
</dbReference>
<name>A0ABT9ZPR3_9BACI</name>
<dbReference type="SMART" id="SM00606">
    <property type="entry name" value="CBD_IV"/>
    <property type="match status" value="1"/>
</dbReference>
<dbReference type="CDD" id="cd09001">
    <property type="entry name" value="GH43_FsAxh1-like"/>
    <property type="match status" value="1"/>
</dbReference>
<proteinExistence type="inferred from homology"/>
<dbReference type="Pfam" id="PF17851">
    <property type="entry name" value="GH43_C2"/>
    <property type="match status" value="1"/>
</dbReference>
<comment type="similarity">
    <text evidence="1">Belongs to the glycosyl hydrolase 43 family.</text>
</comment>
<dbReference type="Proteomes" id="UP001230005">
    <property type="component" value="Unassembled WGS sequence"/>
</dbReference>
<dbReference type="InterPro" id="IPR008979">
    <property type="entry name" value="Galactose-bd-like_sf"/>
</dbReference>
<evidence type="ECO:0000313" key="7">
    <source>
        <dbReference type="EMBL" id="MDQ0253231.1"/>
    </source>
</evidence>
<gene>
    <name evidence="7" type="ORF">J2S74_000603</name>
</gene>
<dbReference type="InterPro" id="IPR023296">
    <property type="entry name" value="Glyco_hydro_beta-prop_sf"/>
</dbReference>
<keyword evidence="4 7" id="KW-0326">Glycosidase</keyword>
<dbReference type="EC" id="3.2.1.55" evidence="7"/>
<dbReference type="CDD" id="cd09003">
    <property type="entry name" value="GH43_XynD-like"/>
    <property type="match status" value="1"/>
</dbReference>
<keyword evidence="8" id="KW-1185">Reference proteome</keyword>
<evidence type="ECO:0000256" key="1">
    <source>
        <dbReference type="ARBA" id="ARBA00009865"/>
    </source>
</evidence>
<dbReference type="Pfam" id="PF02018">
    <property type="entry name" value="CBM_4_9"/>
    <property type="match status" value="1"/>
</dbReference>
<feature type="domain" description="CBM6" evidence="6">
    <location>
        <begin position="1220"/>
        <end position="1351"/>
    </location>
</feature>
<dbReference type="PROSITE" id="PS51175">
    <property type="entry name" value="CBM6"/>
    <property type="match status" value="1"/>
</dbReference>
<protein>
    <submittedName>
        <fullName evidence="7">Arabinoxylan arabinofuranohydrolase</fullName>
        <ecNumber evidence="7">3.2.1.55</ecNumber>
    </submittedName>
</protein>
<evidence type="ECO:0000259" key="6">
    <source>
        <dbReference type="PROSITE" id="PS51175"/>
    </source>
</evidence>
<dbReference type="InterPro" id="IPR051795">
    <property type="entry name" value="Glycosyl_Hydrlase_43"/>
</dbReference>
<keyword evidence="3 7" id="KW-0378">Hydrolase</keyword>
<dbReference type="SUPFAM" id="SSF49899">
    <property type="entry name" value="Concanavalin A-like lectins/glucanases"/>
    <property type="match status" value="1"/>
</dbReference>
<evidence type="ECO:0000256" key="2">
    <source>
        <dbReference type="ARBA" id="ARBA00022729"/>
    </source>
</evidence>
<dbReference type="InterPro" id="IPR006584">
    <property type="entry name" value="Cellulose-bd_IV"/>
</dbReference>
<dbReference type="InterPro" id="IPR005084">
    <property type="entry name" value="CBM6"/>
</dbReference>
<accession>A0ABT9ZPR3</accession>
<evidence type="ECO:0000256" key="5">
    <source>
        <dbReference type="SAM" id="SignalP"/>
    </source>
</evidence>
<organism evidence="7 8">
    <name type="scientific">Evansella vedderi</name>
    <dbReference type="NCBI Taxonomy" id="38282"/>
    <lineage>
        <taxon>Bacteria</taxon>
        <taxon>Bacillati</taxon>
        <taxon>Bacillota</taxon>
        <taxon>Bacilli</taxon>
        <taxon>Bacillales</taxon>
        <taxon>Bacillaceae</taxon>
        <taxon>Evansella</taxon>
    </lineage>
</organism>
<evidence type="ECO:0000256" key="4">
    <source>
        <dbReference type="ARBA" id="ARBA00023295"/>
    </source>
</evidence>
<dbReference type="Gene3D" id="2.60.120.200">
    <property type="match status" value="1"/>
</dbReference>
<evidence type="ECO:0000256" key="3">
    <source>
        <dbReference type="ARBA" id="ARBA00022801"/>
    </source>
</evidence>
<dbReference type="CDD" id="cd04084">
    <property type="entry name" value="CBM6_xylanase-like"/>
    <property type="match status" value="1"/>
</dbReference>
<reference evidence="7 8" key="1">
    <citation type="submission" date="2023-07" db="EMBL/GenBank/DDBJ databases">
        <title>Genomic Encyclopedia of Type Strains, Phase IV (KMG-IV): sequencing the most valuable type-strain genomes for metagenomic binning, comparative biology and taxonomic classification.</title>
        <authorList>
            <person name="Goeker M."/>
        </authorList>
    </citation>
    <scope>NUCLEOTIDE SEQUENCE [LARGE SCALE GENOMIC DNA]</scope>
    <source>
        <strain evidence="7 8">DSM 9768</strain>
    </source>
</reference>
<dbReference type="EMBL" id="JAUSUG010000002">
    <property type="protein sequence ID" value="MDQ0253231.1"/>
    <property type="molecule type" value="Genomic_DNA"/>
</dbReference>
<dbReference type="Pfam" id="PF04616">
    <property type="entry name" value="Glyco_hydro_43"/>
    <property type="match status" value="2"/>
</dbReference>
<sequence>MKIKNKQLVITSAVIICCLAAVLIMSNRPSDVTTTSKENTSTSNEIASNPIIYADVPDPSVIRVEDNYYMVSTTMHMMPGSPIMRSTDLVNWEIIGYPYDRLEENSTYQLRDGQNAYGQGTWASSLKYHNGTFYVLTAALDTGKTYLFSAEDPSGNWDRTEFQGYMHDPTLLFDDDDTAYIIYGVEDFHIKELTEDYKAINPDGLDKVILSSGKEGMEGAHAHKINGKYYLTFIWWETGEIRRQYVYRADQIDGPYEGKLVLSDTMGNNQNGVAQGGLVDTPDGDWYAMLFQDHGAVGRVPVLVPVHWEDDWPVFGDADGKVPLQFEKSGSSNFTTQLTKSDDFYQEEPVVVEWEPVQSESTASSYNGLGEELVKNGDFSMRIMDWWAKDGAKVSIIPDDSDSDNFIAHITERPSTIAGIGQNFTGRIVPGERYKANFRIKYEEGPETKEFVLTAKKIQGSDTSYANLVRGTVKRGEWTELSGTFTIDGNPNMLQLFFETPWTENPDPVNDNMDFYLDSVSIKASPQSNEDLSEAMPNGSELGLHWQWNHNPNNSKWSLTERKGFLRLTTDGVVSDIHHARNTLTQRSQGPESSGWIAMDTSSMLDGDYAGLAAFQQEYGFIGVTQEGSDRFIVMVDKGIEKARKELKQELVYLKIDFDFLTDTATFFYSLNGSNWTEFGTELQMQYTLPHFMGYRFALFNYATQIEGGHVDFDFFKFSNEKTGSTTPSQLTAYLKEDVIELSQETDRTYDVRLLLNDIPEGKDVREINAMIQIPEVMEVREVIPNSNNLQADNVFFEHVEEGILLKIHNNEDSAVFFTNQDTTMELVTIKIKQKQELKEIMSDEIKVNNLESVDSDGQLEAYDVRGAVSKVNFTPPNSALGKLPPNGNPLVSHKFGADPFALVFEDRVYIYATNDVLEYDEHNNVIDNTYGNINKLSVISSDDLVNWTDHGVINVAGPDGAAKWATQSWAPAAAHKVIDGEDKFFLYFSNNASGIGVLTSESPLGPWVDPIGEPLISRSTPGVEDVTWIFDPAVLVDDDGKGYLYFGGGIPEGEYENPNTARVMELGEDMVSVVGEAVPIPAPFMFENSGINKVNGIYYYTYCSNFYNGVRPEGSPAAGEIAYMTSDNPMGPWTYQDTILKNPAYFFEVGGNNHHAIFQFHDTWYIAYHAQTLSKEMGIPKGYRSTHLNNVYFNEDGSIQEVNADMKGVEQIKHVNPFERVEAENFAWNAGIQVEPIVTEEDDAVHSTNLAVTDINNGDWTAVSGVDFGEGASEFSASVSSGTDGSAIELRLGDPTGKLIGTLTVPNTGWNQWTNVSTEVSGVEGVHDLYFVYRGKSNQKLFMFDSWQFSE</sequence>
<dbReference type="Gene3D" id="2.60.120.260">
    <property type="entry name" value="Galactose-binding domain-like"/>
    <property type="match status" value="2"/>
</dbReference>
<dbReference type="InterPro" id="IPR041542">
    <property type="entry name" value="GH43_C2"/>
</dbReference>
<comment type="caution">
    <text evidence="7">The sequence shown here is derived from an EMBL/GenBank/DDBJ whole genome shotgun (WGS) entry which is preliminary data.</text>
</comment>
<feature type="signal peptide" evidence="5">
    <location>
        <begin position="1"/>
        <end position="20"/>
    </location>
</feature>
<dbReference type="InterPro" id="IPR006710">
    <property type="entry name" value="Glyco_hydro_43"/>
</dbReference>
<dbReference type="InterPro" id="IPR013320">
    <property type="entry name" value="ConA-like_dom_sf"/>
</dbReference>